<dbReference type="SUPFAM" id="SSF54637">
    <property type="entry name" value="Thioesterase/thiol ester dehydrase-isomerase"/>
    <property type="match status" value="1"/>
</dbReference>
<comment type="caution">
    <text evidence="2">The sequence shown here is derived from an EMBL/GenBank/DDBJ whole genome shotgun (WGS) entry which is preliminary data.</text>
</comment>
<dbReference type="RefSeq" id="WP_126833555.1">
    <property type="nucleotide sequence ID" value="NZ_PIPT01000004.1"/>
</dbReference>
<dbReference type="Proteomes" id="UP000286678">
    <property type="component" value="Unassembled WGS sequence"/>
</dbReference>
<accession>A0A432XH77</accession>
<evidence type="ECO:0000313" key="3">
    <source>
        <dbReference type="Proteomes" id="UP000286678"/>
    </source>
</evidence>
<dbReference type="EMBL" id="PIPT01000004">
    <property type="protein sequence ID" value="RUO48103.1"/>
    <property type="molecule type" value="Genomic_DNA"/>
</dbReference>
<name>A0A432XH77_9GAMM</name>
<dbReference type="InterPro" id="IPR054545">
    <property type="entry name" value="ApeI-like"/>
</dbReference>
<organism evidence="2 3">
    <name type="scientific">Pseudidiomarina aquimaris</name>
    <dbReference type="NCBI Taxonomy" id="641841"/>
    <lineage>
        <taxon>Bacteria</taxon>
        <taxon>Pseudomonadati</taxon>
        <taxon>Pseudomonadota</taxon>
        <taxon>Gammaproteobacteria</taxon>
        <taxon>Alteromonadales</taxon>
        <taxon>Idiomarinaceae</taxon>
        <taxon>Pseudidiomarina</taxon>
    </lineage>
</organism>
<dbReference type="Gene3D" id="3.10.129.10">
    <property type="entry name" value="Hotdog Thioesterase"/>
    <property type="match status" value="1"/>
</dbReference>
<dbReference type="OrthoDB" id="9812842at2"/>
<sequence>MTVHYPEFTQLSESIDESGRRHLRAQFAVTPDCLYLQGHFPEAPLLPGVTQLDWAIQLAADHWQTPRTVRTIEVLKFNDMILPKAEVTLTLEWKRDDCVVFRYQHNDKAYSSGRLIFNSAA</sequence>
<proteinExistence type="predicted"/>
<protein>
    <submittedName>
        <fullName evidence="2">Hydroxymyristoyl-ACP dehydratase</fullName>
    </submittedName>
</protein>
<gene>
    <name evidence="2" type="ORF">CWE21_06020</name>
</gene>
<dbReference type="PIRSF" id="PIRSF030962">
    <property type="entry name" value="Dehydrase_ECs4332_prd"/>
    <property type="match status" value="1"/>
</dbReference>
<dbReference type="AlphaFoldDB" id="A0A432XH77"/>
<evidence type="ECO:0000259" key="1">
    <source>
        <dbReference type="Pfam" id="PF22818"/>
    </source>
</evidence>
<evidence type="ECO:0000313" key="2">
    <source>
        <dbReference type="EMBL" id="RUO48103.1"/>
    </source>
</evidence>
<feature type="domain" description="ApeI dehydratase-like" evidence="1">
    <location>
        <begin position="20"/>
        <end position="114"/>
    </location>
</feature>
<reference evidence="3" key="1">
    <citation type="journal article" date="2018" name="Front. Microbiol.">
        <title>Genome-Based Analysis Reveals the Taxonomy and Diversity of the Family Idiomarinaceae.</title>
        <authorList>
            <person name="Liu Y."/>
            <person name="Lai Q."/>
            <person name="Shao Z."/>
        </authorList>
    </citation>
    <scope>NUCLEOTIDE SEQUENCE [LARGE SCALE GENOMIC DNA]</scope>
    <source>
        <strain evidence="3">SW15</strain>
    </source>
</reference>
<dbReference type="Pfam" id="PF22818">
    <property type="entry name" value="ApeI-like"/>
    <property type="match status" value="1"/>
</dbReference>
<keyword evidence="3" id="KW-1185">Reference proteome</keyword>
<dbReference type="InterPro" id="IPR016962">
    <property type="entry name" value="Dehydrase_ECs4332_prd"/>
</dbReference>
<dbReference type="InterPro" id="IPR029069">
    <property type="entry name" value="HotDog_dom_sf"/>
</dbReference>